<reference evidence="2 3" key="1">
    <citation type="submission" date="2024-05" db="EMBL/GenBank/DDBJ databases">
        <title>Genome sequencing and assembly of Indian major carp, Cirrhinus mrigala (Hamilton, 1822).</title>
        <authorList>
            <person name="Mohindra V."/>
            <person name="Chowdhury L.M."/>
            <person name="Lal K."/>
            <person name="Jena J.K."/>
        </authorList>
    </citation>
    <scope>NUCLEOTIDE SEQUENCE [LARGE SCALE GENOMIC DNA]</scope>
    <source>
        <strain evidence="2">CM1030</strain>
        <tissue evidence="2">Blood</tissue>
    </source>
</reference>
<dbReference type="EMBL" id="JAMKFB020000023">
    <property type="protein sequence ID" value="KAL0157798.1"/>
    <property type="molecule type" value="Genomic_DNA"/>
</dbReference>
<dbReference type="AlphaFoldDB" id="A0ABD0N849"/>
<feature type="region of interest" description="Disordered" evidence="1">
    <location>
        <begin position="1"/>
        <end position="86"/>
    </location>
</feature>
<keyword evidence="3" id="KW-1185">Reference proteome</keyword>
<name>A0ABD0N849_CIRMR</name>
<accession>A0ABD0N849</accession>
<feature type="non-terminal residue" evidence="2">
    <location>
        <position position="1"/>
    </location>
</feature>
<evidence type="ECO:0000256" key="1">
    <source>
        <dbReference type="SAM" id="MobiDB-lite"/>
    </source>
</evidence>
<comment type="caution">
    <text evidence="2">The sequence shown here is derived from an EMBL/GenBank/DDBJ whole genome shotgun (WGS) entry which is preliminary data.</text>
</comment>
<feature type="non-terminal residue" evidence="2">
    <location>
        <position position="86"/>
    </location>
</feature>
<evidence type="ECO:0000313" key="3">
    <source>
        <dbReference type="Proteomes" id="UP001529510"/>
    </source>
</evidence>
<dbReference type="Proteomes" id="UP001529510">
    <property type="component" value="Unassembled WGS sequence"/>
</dbReference>
<protein>
    <submittedName>
        <fullName evidence="2">Uncharacterized protein</fullName>
    </submittedName>
</protein>
<organism evidence="2 3">
    <name type="scientific">Cirrhinus mrigala</name>
    <name type="common">Mrigala</name>
    <dbReference type="NCBI Taxonomy" id="683832"/>
    <lineage>
        <taxon>Eukaryota</taxon>
        <taxon>Metazoa</taxon>
        <taxon>Chordata</taxon>
        <taxon>Craniata</taxon>
        <taxon>Vertebrata</taxon>
        <taxon>Euteleostomi</taxon>
        <taxon>Actinopterygii</taxon>
        <taxon>Neopterygii</taxon>
        <taxon>Teleostei</taxon>
        <taxon>Ostariophysi</taxon>
        <taxon>Cypriniformes</taxon>
        <taxon>Cyprinidae</taxon>
        <taxon>Labeoninae</taxon>
        <taxon>Labeonini</taxon>
        <taxon>Cirrhinus</taxon>
    </lineage>
</organism>
<proteinExistence type="predicted"/>
<feature type="compositionally biased region" description="Basic and acidic residues" evidence="1">
    <location>
        <begin position="8"/>
        <end position="21"/>
    </location>
</feature>
<gene>
    <name evidence="2" type="ORF">M9458_045874</name>
</gene>
<sequence>RWCPGRGGDPRGDRFPETHPPDHRRRGGLPSQFHSGLPTPERSLTIPGRLGGLRPRGTVLGFRQGHPGSFSHRGLPLCPSRSARTP</sequence>
<evidence type="ECO:0000313" key="2">
    <source>
        <dbReference type="EMBL" id="KAL0157798.1"/>
    </source>
</evidence>